<dbReference type="PROSITE" id="PS51257">
    <property type="entry name" value="PROKAR_LIPOPROTEIN"/>
    <property type="match status" value="1"/>
</dbReference>
<name>A0ABU6PNM5_9BACL</name>
<keyword evidence="2" id="KW-1185">Reference proteome</keyword>
<dbReference type="RefSeq" id="WP_328274826.1">
    <property type="nucleotide sequence ID" value="NZ_JARTLD010000003.1"/>
</dbReference>
<reference evidence="1 2" key="1">
    <citation type="submission" date="2023-03" db="EMBL/GenBank/DDBJ databases">
        <title>Bacillus Genome Sequencing.</title>
        <authorList>
            <person name="Dunlap C."/>
        </authorList>
    </citation>
    <scope>NUCLEOTIDE SEQUENCE [LARGE SCALE GENOMIC DNA]</scope>
    <source>
        <strain evidence="1 2">NRS-52</strain>
    </source>
</reference>
<gene>
    <name evidence="1" type="ORF">P9847_01525</name>
</gene>
<dbReference type="Proteomes" id="UP001343257">
    <property type="component" value="Unassembled WGS sequence"/>
</dbReference>
<evidence type="ECO:0000313" key="1">
    <source>
        <dbReference type="EMBL" id="MED5015979.1"/>
    </source>
</evidence>
<accession>A0ABU6PNM5</accession>
<dbReference type="EMBL" id="JARTLD010000003">
    <property type="protein sequence ID" value="MED5015979.1"/>
    <property type="molecule type" value="Genomic_DNA"/>
</dbReference>
<comment type="caution">
    <text evidence="1">The sequence shown here is derived from an EMBL/GenBank/DDBJ whole genome shotgun (WGS) entry which is preliminary data.</text>
</comment>
<evidence type="ECO:0000313" key="2">
    <source>
        <dbReference type="Proteomes" id="UP001343257"/>
    </source>
</evidence>
<sequence>MTKMMWSFILAAALAACFYIFWVDGTYRTPVQAIELARSLDEPIDVVREHQTEEGEVIFYLRYIHPKDPKPVVSADYVKKAFIGWKWVTGGGHTLTETVEGKDEQERLDAAWSVQRIPGERGTPFPVFFGAVLNPEIAAVTVTDVKTGNTKPAEIFHAGADMRIWYWFEHELSGAVYTLQAMSADGEVLSSQQWEDKPYHVDSNMREEGLK</sequence>
<organism evidence="1 2">
    <name type="scientific">Paenibacillus chibensis</name>
    <dbReference type="NCBI Taxonomy" id="59846"/>
    <lineage>
        <taxon>Bacteria</taxon>
        <taxon>Bacillati</taxon>
        <taxon>Bacillota</taxon>
        <taxon>Bacilli</taxon>
        <taxon>Bacillales</taxon>
        <taxon>Paenibacillaceae</taxon>
        <taxon>Paenibacillus</taxon>
    </lineage>
</organism>
<protein>
    <submittedName>
        <fullName evidence="1">Uncharacterized protein</fullName>
    </submittedName>
</protein>
<proteinExistence type="predicted"/>